<accession>A0ACB9XTT7</accession>
<feature type="non-terminal residue" evidence="1">
    <location>
        <position position="1"/>
    </location>
</feature>
<evidence type="ECO:0000313" key="2">
    <source>
        <dbReference type="Proteomes" id="UP001057452"/>
    </source>
</evidence>
<comment type="caution">
    <text evidence="1">The sequence shown here is derived from an EMBL/GenBank/DDBJ whole genome shotgun (WGS) entry which is preliminary data.</text>
</comment>
<name>A0ACB9XTT7_CHAAC</name>
<sequence>DLSQCGVCLNCGPIDQSQSSSDRMEGQAAPPAPRRPPQHALGAGSGPFVKVYLIPE</sequence>
<organism evidence="1 2">
    <name type="scientific">Chaenocephalus aceratus</name>
    <name type="common">Blackfin icefish</name>
    <name type="synonym">Chaenichthys aceratus</name>
    <dbReference type="NCBI Taxonomy" id="36190"/>
    <lineage>
        <taxon>Eukaryota</taxon>
        <taxon>Metazoa</taxon>
        <taxon>Chordata</taxon>
        <taxon>Craniata</taxon>
        <taxon>Vertebrata</taxon>
        <taxon>Euteleostomi</taxon>
        <taxon>Actinopterygii</taxon>
        <taxon>Neopterygii</taxon>
        <taxon>Teleostei</taxon>
        <taxon>Neoteleostei</taxon>
        <taxon>Acanthomorphata</taxon>
        <taxon>Eupercaria</taxon>
        <taxon>Perciformes</taxon>
        <taxon>Notothenioidei</taxon>
        <taxon>Channichthyidae</taxon>
        <taxon>Chaenocephalus</taxon>
    </lineage>
</organism>
<feature type="non-terminal residue" evidence="1">
    <location>
        <position position="56"/>
    </location>
</feature>
<reference evidence="1" key="1">
    <citation type="submission" date="2022-05" db="EMBL/GenBank/DDBJ databases">
        <title>Chromosome-level genome of Chaenocephalus aceratus.</title>
        <authorList>
            <person name="Park H."/>
        </authorList>
    </citation>
    <scope>NUCLEOTIDE SEQUENCE</scope>
    <source>
        <strain evidence="1">KU_202001</strain>
    </source>
</reference>
<gene>
    <name evidence="1" type="ORF">KUCAC02_001866</name>
</gene>
<keyword evidence="2" id="KW-1185">Reference proteome</keyword>
<protein>
    <submittedName>
        <fullName evidence="1">Uncharacterized protein</fullName>
    </submittedName>
</protein>
<dbReference type="EMBL" id="CM043787">
    <property type="protein sequence ID" value="KAI4830217.1"/>
    <property type="molecule type" value="Genomic_DNA"/>
</dbReference>
<evidence type="ECO:0000313" key="1">
    <source>
        <dbReference type="EMBL" id="KAI4830217.1"/>
    </source>
</evidence>
<proteinExistence type="predicted"/>
<dbReference type="Proteomes" id="UP001057452">
    <property type="component" value="Chromosome 3"/>
</dbReference>